<sequence>MRSFTYYDLIDLFAQSGCAVCRLALRDAARYLDSLLYEYSTDPEMHRTMREGRGLCNAHSWQLTEIMGGALNVAVLFRSALLEVREIAETNDSARRTAERLAPQSACPACQTMREIERLCFETFAKHLSDPTFEAAWRASDGLCLPHVRLLLPSLTAENAARLLNHQKTVWARLQADLEAFQRSFQAEHSAEPLSEAAAASWRRCIALLTGERGVFGVARS</sequence>
<evidence type="ECO:0000313" key="1">
    <source>
        <dbReference type="EMBL" id="PJF30688.1"/>
    </source>
</evidence>
<dbReference type="AlphaFoldDB" id="A0A2M8NZF9"/>
<dbReference type="InterPro" id="IPR045706">
    <property type="entry name" value="DUF6062"/>
</dbReference>
<accession>A0A2M8NZF9</accession>
<dbReference type="Pfam" id="PF19538">
    <property type="entry name" value="DUF6062"/>
    <property type="match status" value="1"/>
</dbReference>
<name>A0A2M8NZF9_9CHLR</name>
<dbReference type="Proteomes" id="UP000228921">
    <property type="component" value="Unassembled WGS sequence"/>
</dbReference>
<reference evidence="1 2" key="1">
    <citation type="submission" date="2017-11" db="EMBL/GenBank/DDBJ databases">
        <title>Evolution of Phototrophy in the Chloroflexi Phylum Driven by Horizontal Gene Transfer.</title>
        <authorList>
            <person name="Ward L.M."/>
            <person name="Hemp J."/>
            <person name="Shih P.M."/>
            <person name="Mcglynn S.E."/>
            <person name="Fischer W."/>
        </authorList>
    </citation>
    <scope>NUCLEOTIDE SEQUENCE [LARGE SCALE GENOMIC DNA]</scope>
    <source>
        <strain evidence="1">CP2_2F</strain>
    </source>
</reference>
<organism evidence="1 2">
    <name type="scientific">Candidatus Thermofonsia Clade 1 bacterium</name>
    <dbReference type="NCBI Taxonomy" id="2364210"/>
    <lineage>
        <taxon>Bacteria</taxon>
        <taxon>Bacillati</taxon>
        <taxon>Chloroflexota</taxon>
        <taxon>Candidatus Thermofontia</taxon>
        <taxon>Candidatus Thermofonsia Clade 1</taxon>
    </lineage>
</organism>
<dbReference type="EMBL" id="PGTK01000007">
    <property type="protein sequence ID" value="PJF30688.1"/>
    <property type="molecule type" value="Genomic_DNA"/>
</dbReference>
<comment type="caution">
    <text evidence="1">The sequence shown here is derived from an EMBL/GenBank/DDBJ whole genome shotgun (WGS) entry which is preliminary data.</text>
</comment>
<evidence type="ECO:0000313" key="2">
    <source>
        <dbReference type="Proteomes" id="UP000228921"/>
    </source>
</evidence>
<gene>
    <name evidence="1" type="ORF">CUN51_06805</name>
</gene>
<proteinExistence type="predicted"/>
<protein>
    <submittedName>
        <fullName evidence="1">Uncharacterized protein</fullName>
    </submittedName>
</protein>